<evidence type="ECO:0000313" key="3">
    <source>
        <dbReference type="Proteomes" id="UP000586042"/>
    </source>
</evidence>
<gene>
    <name evidence="2" type="ORF">HTZ77_02260</name>
</gene>
<comment type="caution">
    <text evidence="2">The sequence shown here is derived from an EMBL/GenBank/DDBJ whole genome shotgun (WGS) entry which is preliminary data.</text>
</comment>
<dbReference type="PROSITE" id="PS51257">
    <property type="entry name" value="PROKAR_LIPOPROTEIN"/>
    <property type="match status" value="1"/>
</dbReference>
<name>A0A7Y6I2B7_9ACTN</name>
<dbReference type="PANTHER" id="PTHR43649">
    <property type="entry name" value="ARABINOSE-BINDING PROTEIN-RELATED"/>
    <property type="match status" value="1"/>
</dbReference>
<feature type="chain" id="PRO_5039531913" evidence="1">
    <location>
        <begin position="19"/>
        <end position="439"/>
    </location>
</feature>
<dbReference type="SUPFAM" id="SSF53850">
    <property type="entry name" value="Periplasmic binding protein-like II"/>
    <property type="match status" value="1"/>
</dbReference>
<protein>
    <submittedName>
        <fullName evidence="2">Extracellular solute-binding protein</fullName>
    </submittedName>
</protein>
<reference evidence="2 3" key="1">
    <citation type="submission" date="2020-06" db="EMBL/GenBank/DDBJ databases">
        <title>Nonomuraea sp. SMC257, a novel actinomycete isolated from soil.</title>
        <authorList>
            <person name="Chanama M."/>
        </authorList>
    </citation>
    <scope>NUCLEOTIDE SEQUENCE [LARGE SCALE GENOMIC DNA]</scope>
    <source>
        <strain evidence="2 3">SMC257</strain>
    </source>
</reference>
<organism evidence="2 3">
    <name type="scientific">Nonomuraea montanisoli</name>
    <dbReference type="NCBI Taxonomy" id="2741721"/>
    <lineage>
        <taxon>Bacteria</taxon>
        <taxon>Bacillati</taxon>
        <taxon>Actinomycetota</taxon>
        <taxon>Actinomycetes</taxon>
        <taxon>Streptosporangiales</taxon>
        <taxon>Streptosporangiaceae</taxon>
        <taxon>Nonomuraea</taxon>
    </lineage>
</organism>
<dbReference type="RefSeq" id="WP_175587706.1">
    <property type="nucleotide sequence ID" value="NZ_JABWGN010000001.1"/>
</dbReference>
<dbReference type="PANTHER" id="PTHR43649:SF14">
    <property type="entry name" value="BLR3389 PROTEIN"/>
    <property type="match status" value="1"/>
</dbReference>
<feature type="signal peptide" evidence="1">
    <location>
        <begin position="1"/>
        <end position="18"/>
    </location>
</feature>
<dbReference type="Pfam" id="PF01547">
    <property type="entry name" value="SBP_bac_1"/>
    <property type="match status" value="1"/>
</dbReference>
<dbReference type="AlphaFoldDB" id="A0A7Y6I2B7"/>
<keyword evidence="3" id="KW-1185">Reference proteome</keyword>
<proteinExistence type="predicted"/>
<keyword evidence="1" id="KW-0732">Signal</keyword>
<sequence>MKKSMGVAVLAAVALALAACGSGGSGDAGDGGRTAASGEPRVLKLWHYETADSAMGKAWAEAVKRFEAAHPGVTVKFEEKGFEQIQKTASMVLNSDEAPDVMEYNKGNATAGLLSKQGLLTDLSEQATKRGWDKLLPGGLQVTAKYDDRGVMGSGKWYGVPNYGEFVMVYYNKELFDKHGVKVPTTFDELTAALDTFVKAGVTPIATAGAEYPAQQIFYQLALTKAQRPWVDAFQSYKGKVDFHGPEFSYGAQTLADWVKKGYLDKNAAGLKAEDMGVAFMKGTYPMMISGSWWYGRFASEIKKFTWGHFLFPGATMSPGSSGNVWVVPEKSENKDLAYDFIDITMSKDIQNLLGNSGGVPVAADPAAITDPKSKELIESFNKLTAADGLAFYPDWPAPGYYDVMVAGVQNLINGSKAPAQVLDELAKPYADNLADIGN</sequence>
<dbReference type="InterPro" id="IPR006059">
    <property type="entry name" value="SBP"/>
</dbReference>
<dbReference type="Gene3D" id="3.40.190.10">
    <property type="entry name" value="Periplasmic binding protein-like II"/>
    <property type="match status" value="1"/>
</dbReference>
<dbReference type="EMBL" id="JABWGN010000001">
    <property type="protein sequence ID" value="NUW30254.1"/>
    <property type="molecule type" value="Genomic_DNA"/>
</dbReference>
<accession>A0A7Y6I2B7</accession>
<evidence type="ECO:0000313" key="2">
    <source>
        <dbReference type="EMBL" id="NUW30254.1"/>
    </source>
</evidence>
<dbReference type="InterPro" id="IPR050490">
    <property type="entry name" value="Bact_solute-bd_prot1"/>
</dbReference>
<dbReference type="Proteomes" id="UP000586042">
    <property type="component" value="Unassembled WGS sequence"/>
</dbReference>
<evidence type="ECO:0000256" key="1">
    <source>
        <dbReference type="SAM" id="SignalP"/>
    </source>
</evidence>